<evidence type="ECO:0000313" key="1">
    <source>
        <dbReference type="EMBL" id="GBR77612.1"/>
    </source>
</evidence>
<dbReference type="AlphaFoldDB" id="A0A388TKP5"/>
<keyword evidence="2" id="KW-1185">Reference proteome</keyword>
<dbReference type="InterPro" id="IPR036782">
    <property type="entry name" value="NE0471-like_N"/>
</dbReference>
<dbReference type="SUPFAM" id="SSF143880">
    <property type="entry name" value="NE0471 N-terminal domain-like"/>
    <property type="match status" value="1"/>
</dbReference>
<protein>
    <submittedName>
        <fullName evidence="1">Protein DUF2442</fullName>
    </submittedName>
</protein>
<name>A0A388TKP5_9BACT</name>
<gene>
    <name evidence="1" type="ORF">RDn1_271</name>
</gene>
<proteinExistence type="predicted"/>
<comment type="caution">
    <text evidence="1">The sequence shown here is derived from an EMBL/GenBank/DDBJ whole genome shotgun (WGS) entry which is preliminary data.</text>
</comment>
<reference evidence="1 2" key="1">
    <citation type="journal article" date="2019" name="ISME J.">
        <title>Genome analyses of uncultured TG2/ZB3 bacteria in 'Margulisbacteria' specifically attached to ectosymbiotic spirochetes of protists in the termite gut.</title>
        <authorList>
            <person name="Utami Y.D."/>
            <person name="Kuwahara H."/>
            <person name="Igai K."/>
            <person name="Murakami T."/>
            <person name="Sugaya K."/>
            <person name="Morikawa T."/>
            <person name="Nagura Y."/>
            <person name="Yuki M."/>
            <person name="Deevong P."/>
            <person name="Inoue T."/>
            <person name="Kihara K."/>
            <person name="Lo N."/>
            <person name="Yamada A."/>
            <person name="Ohkuma M."/>
            <person name="Hongoh Y."/>
        </authorList>
    </citation>
    <scope>NUCLEOTIDE SEQUENCE [LARGE SCALE GENOMIC DNA]</scope>
    <source>
        <strain evidence="1">RsDinE6-01</strain>
    </source>
</reference>
<dbReference type="Proteomes" id="UP000282196">
    <property type="component" value="Unassembled WGS sequence"/>
</dbReference>
<evidence type="ECO:0000313" key="2">
    <source>
        <dbReference type="Proteomes" id="UP000282196"/>
    </source>
</evidence>
<accession>A0A388TKP5</accession>
<organism evidence="1 2">
    <name type="scientific">Candidatus Termititenax dinenymphae</name>
    <dbReference type="NCBI Taxonomy" id="2218523"/>
    <lineage>
        <taxon>Bacteria</taxon>
        <taxon>Bacillati</taxon>
        <taxon>Candidatus Margulisiibacteriota</taxon>
        <taxon>Candidatus Termititenacia</taxon>
        <taxon>Candidatus Termititenacales</taxon>
        <taxon>Candidatus Termititenacaceae</taxon>
        <taxon>Candidatus Termititenax</taxon>
    </lineage>
</organism>
<sequence length="99" mass="11353">MDKDCFWPKVLQVLPTDNFEVYAYFNDGSVRLFDVKPLLKVGTVFEPLMDINIFKEKLAVINDTVAWDMGGNRNPRKCIDLDPFVVFEQQPVMDPLAVA</sequence>
<dbReference type="Gene3D" id="3.30.2020.10">
    <property type="entry name" value="NE0471-like N-terminal domain"/>
    <property type="match status" value="1"/>
</dbReference>
<dbReference type="EMBL" id="BGZP01000007">
    <property type="protein sequence ID" value="GBR77612.1"/>
    <property type="molecule type" value="Genomic_DNA"/>
</dbReference>